<feature type="domain" description="TadE-like" evidence="2">
    <location>
        <begin position="22"/>
        <end position="62"/>
    </location>
</feature>
<reference evidence="3 4" key="1">
    <citation type="submission" date="2019-12" db="EMBL/GenBank/DDBJ databases">
        <title>Maritimibacter sp. nov. sp. isolated from sea sand.</title>
        <authorList>
            <person name="Kim J."/>
            <person name="Jeong S.E."/>
            <person name="Jung H.S."/>
            <person name="Jeon C.O."/>
        </authorList>
    </citation>
    <scope>NUCLEOTIDE SEQUENCE [LARGE SCALE GENOMIC DNA]</scope>
    <source>
        <strain evidence="3 4">DP07</strain>
    </source>
</reference>
<keyword evidence="1" id="KW-1133">Transmembrane helix</keyword>
<dbReference type="Pfam" id="PF07811">
    <property type="entry name" value="TadE"/>
    <property type="match status" value="1"/>
</dbReference>
<organism evidence="3 4">
    <name type="scientific">Maritimibacter harenae</name>
    <dbReference type="NCBI Taxonomy" id="2606218"/>
    <lineage>
        <taxon>Bacteria</taxon>
        <taxon>Pseudomonadati</taxon>
        <taxon>Pseudomonadota</taxon>
        <taxon>Alphaproteobacteria</taxon>
        <taxon>Rhodobacterales</taxon>
        <taxon>Roseobacteraceae</taxon>
        <taxon>Maritimibacter</taxon>
    </lineage>
</organism>
<proteinExistence type="predicted"/>
<dbReference type="EMBL" id="WTUX01000069">
    <property type="protein sequence ID" value="MZR15472.1"/>
    <property type="molecule type" value="Genomic_DNA"/>
</dbReference>
<evidence type="ECO:0000256" key="1">
    <source>
        <dbReference type="SAM" id="Phobius"/>
    </source>
</evidence>
<sequence length="140" mass="15353">MFSKFRAKGALGLRSFARDTRGSATVEFILWVPVVVAMFCLIVNVTVLYFSQNEVLRAIQDANRNLSIGRLSSEVDAENYVMQRISGKLPNAVVDSAITAGVVTTSVSYPASDLIFFNLFKQITDLTLSASAGHVIEDWT</sequence>
<comment type="caution">
    <text evidence="3">The sequence shown here is derived from an EMBL/GenBank/DDBJ whole genome shotgun (WGS) entry which is preliminary data.</text>
</comment>
<name>A0A845M7Z9_9RHOB</name>
<accession>A0A845M7Z9</accession>
<dbReference type="AlphaFoldDB" id="A0A845M7Z9"/>
<evidence type="ECO:0000313" key="4">
    <source>
        <dbReference type="Proteomes" id="UP000467322"/>
    </source>
</evidence>
<feature type="transmembrane region" description="Helical" evidence="1">
    <location>
        <begin position="28"/>
        <end position="50"/>
    </location>
</feature>
<evidence type="ECO:0000313" key="3">
    <source>
        <dbReference type="EMBL" id="MZR15472.1"/>
    </source>
</evidence>
<gene>
    <name evidence="3" type="ORF">GQE99_20880</name>
</gene>
<keyword evidence="1" id="KW-0472">Membrane</keyword>
<dbReference type="RefSeq" id="WP_161353860.1">
    <property type="nucleotide sequence ID" value="NZ_WTUX01000069.1"/>
</dbReference>
<keyword evidence="1" id="KW-0812">Transmembrane</keyword>
<evidence type="ECO:0000259" key="2">
    <source>
        <dbReference type="Pfam" id="PF07811"/>
    </source>
</evidence>
<dbReference type="Proteomes" id="UP000467322">
    <property type="component" value="Unassembled WGS sequence"/>
</dbReference>
<dbReference type="InterPro" id="IPR012495">
    <property type="entry name" value="TadE-like_dom"/>
</dbReference>
<protein>
    <recommendedName>
        <fullName evidence="2">TadE-like domain-containing protein</fullName>
    </recommendedName>
</protein>
<keyword evidence="4" id="KW-1185">Reference proteome</keyword>